<accession>A0A250FQ13</accession>
<organism evidence="1 2">
    <name type="scientific">Capnocytophaga gingivalis</name>
    <dbReference type="NCBI Taxonomy" id="1017"/>
    <lineage>
        <taxon>Bacteria</taxon>
        <taxon>Pseudomonadati</taxon>
        <taxon>Bacteroidota</taxon>
        <taxon>Flavobacteriia</taxon>
        <taxon>Flavobacteriales</taxon>
        <taxon>Flavobacteriaceae</taxon>
        <taxon>Capnocytophaga</taxon>
    </lineage>
</organism>
<dbReference type="KEGG" id="cgh:CGC50_08380"/>
<name>A0A250FQ13_9FLAO</name>
<gene>
    <name evidence="1" type="ORF">CGC50_08380</name>
</gene>
<dbReference type="SUPFAM" id="SSF50998">
    <property type="entry name" value="Quinoprotein alcohol dehydrogenase-like"/>
    <property type="match status" value="1"/>
</dbReference>
<dbReference type="OrthoDB" id="1093345at2"/>
<reference evidence="2" key="1">
    <citation type="submission" date="2017-06" db="EMBL/GenBank/DDBJ databases">
        <title>Capnocytophaga spp. assemblies.</title>
        <authorList>
            <person name="Gulvik C.A."/>
        </authorList>
    </citation>
    <scope>NUCLEOTIDE SEQUENCE [LARGE SCALE GENOMIC DNA]</scope>
    <source>
        <strain evidence="2">H1496</strain>
    </source>
</reference>
<dbReference type="GeneID" id="84808567"/>
<dbReference type="PROSITE" id="PS51257">
    <property type="entry name" value="PROKAR_LIPOPROTEIN"/>
    <property type="match status" value="1"/>
</dbReference>
<proteinExistence type="predicted"/>
<evidence type="ECO:0000313" key="1">
    <source>
        <dbReference type="EMBL" id="ATA87173.1"/>
    </source>
</evidence>
<dbReference type="EMBL" id="CP022386">
    <property type="protein sequence ID" value="ATA87173.1"/>
    <property type="molecule type" value="Genomic_DNA"/>
</dbReference>
<dbReference type="AlphaFoldDB" id="A0A250FQ13"/>
<dbReference type="InterPro" id="IPR011047">
    <property type="entry name" value="Quinoprotein_ADH-like_sf"/>
</dbReference>
<dbReference type="RefSeq" id="WP_095910460.1">
    <property type="nucleotide sequence ID" value="NZ_CP022386.1"/>
</dbReference>
<protein>
    <submittedName>
        <fullName evidence="1">Uncharacterized protein</fullName>
    </submittedName>
</protein>
<evidence type="ECO:0000313" key="2">
    <source>
        <dbReference type="Proteomes" id="UP000217250"/>
    </source>
</evidence>
<dbReference type="Proteomes" id="UP000217250">
    <property type="component" value="Chromosome"/>
</dbReference>
<sequence length="778" mass="89328">MRYLGAYFFCFLLLVGCSSKEEATDQVDYLLSKNPSLLFQIHHKDQFVNQLIHNDFWKNYFKYYPNQNVQNLLRSLPEDDHIWVAYTHDGVYLSATLEKQDSLSVWKNLSSGKLDSLTVENKKWYYITKDKEILISSLKDISFPETPVVRQEAFHKVAKTISGEVPANIFLAQKKNKEFIGGIFPERIVKHLDGWTAWDIYLEKNTLRMSGSLLRPADSLPQLPIVPSQKNTIETYAVIPQTAQGISCFSFEEKVVPEEFYFDFQEDISSVTFFDFQRDSMAVLHSSNPEETLRYFTILKSETFQGETLHHIEEFSDIQSFFSIFERELQPKYLYRNEENLIFAQNKEALEALINAIQMKQTLSQGKSFEALQQKSSSQNSFITIENLQEQKDFSAKYASLAQRYAYASLQISPQDEFYQLTLTTTADTGGSSTATATSSEERGISERFLITLDKEALTQPIFVTNHRTGQKEVVIQDADNQLYLIGNDGKILWKKRLDAPIIGGIHQVDLFQNGFLQMAFNTASSFWILDRNGNVVAPFPMSYKEKLLPLQVFDYERNREYRFVVCSEKTIRLIDKRGDIVKGFEKSQVPNGLAQTPQHFRIAGKDFIVFPEKNGTLSILHRNGTVRIPISQKFDFSDNPISTYKDFFCFTTKAGKLFFVDTNGGVRSESIGEGNFSFDCQRDIKVLLHNNILTINQTKVELPYADYSGAKLHWEGRNPVISVFDRENSRLYLLNTQGEIYSQFPVFSLSQADVTQDKGKLLLAFLKEKNVLCVSEQ</sequence>